<dbReference type="AlphaFoldDB" id="A0AAD8EU54"/>
<evidence type="ECO:0000313" key="2">
    <source>
        <dbReference type="EMBL" id="KAJ9601797.1"/>
    </source>
</evidence>
<evidence type="ECO:0000313" key="3">
    <source>
        <dbReference type="Proteomes" id="UP001233999"/>
    </source>
</evidence>
<keyword evidence="3" id="KW-1185">Reference proteome</keyword>
<comment type="caution">
    <text evidence="2">The sequence shown here is derived from an EMBL/GenBank/DDBJ whole genome shotgun (WGS) entry which is preliminary data.</text>
</comment>
<proteinExistence type="predicted"/>
<evidence type="ECO:0000256" key="1">
    <source>
        <dbReference type="SAM" id="Phobius"/>
    </source>
</evidence>
<feature type="transmembrane region" description="Helical" evidence="1">
    <location>
        <begin position="54"/>
        <end position="82"/>
    </location>
</feature>
<name>A0AAD8EU54_DIPPU</name>
<protein>
    <submittedName>
        <fullName evidence="2">Uncharacterized protein</fullName>
    </submittedName>
</protein>
<reference evidence="2" key="2">
    <citation type="submission" date="2023-05" db="EMBL/GenBank/DDBJ databases">
        <authorList>
            <person name="Fouks B."/>
        </authorList>
    </citation>
    <scope>NUCLEOTIDE SEQUENCE</scope>
    <source>
        <strain evidence="2">Stay&amp;Tobe</strain>
        <tissue evidence="2">Testes</tissue>
    </source>
</reference>
<keyword evidence="1" id="KW-0812">Transmembrane</keyword>
<accession>A0AAD8EU54</accession>
<dbReference type="EMBL" id="JASPKZ010000002">
    <property type="protein sequence ID" value="KAJ9601797.1"/>
    <property type="molecule type" value="Genomic_DNA"/>
</dbReference>
<sequence>MLIRAKAGGISLHLNILKLISSSFCNSFCMYVVFHSLYMIFPIASSVYNKFGHVLNYGISSIAIFATLLCKYVVFHSLYLIFPIFSSVYNKFGHVLNLTFVSNF</sequence>
<reference evidence="2" key="1">
    <citation type="journal article" date="2023" name="IScience">
        <title>Live-bearing cockroach genome reveals convergent evolutionary mechanisms linked to viviparity in insects and beyond.</title>
        <authorList>
            <person name="Fouks B."/>
            <person name="Harrison M.C."/>
            <person name="Mikhailova A.A."/>
            <person name="Marchal E."/>
            <person name="English S."/>
            <person name="Carruthers M."/>
            <person name="Jennings E.C."/>
            <person name="Chiamaka E.L."/>
            <person name="Frigard R.A."/>
            <person name="Pippel M."/>
            <person name="Attardo G.M."/>
            <person name="Benoit J.B."/>
            <person name="Bornberg-Bauer E."/>
            <person name="Tobe S.S."/>
        </authorList>
    </citation>
    <scope>NUCLEOTIDE SEQUENCE</scope>
    <source>
        <strain evidence="2">Stay&amp;Tobe</strain>
    </source>
</reference>
<dbReference type="Proteomes" id="UP001233999">
    <property type="component" value="Unassembled WGS sequence"/>
</dbReference>
<gene>
    <name evidence="2" type="ORF">L9F63_000025</name>
</gene>
<keyword evidence="1" id="KW-0472">Membrane</keyword>
<organism evidence="2 3">
    <name type="scientific">Diploptera punctata</name>
    <name type="common">Pacific beetle cockroach</name>
    <dbReference type="NCBI Taxonomy" id="6984"/>
    <lineage>
        <taxon>Eukaryota</taxon>
        <taxon>Metazoa</taxon>
        <taxon>Ecdysozoa</taxon>
        <taxon>Arthropoda</taxon>
        <taxon>Hexapoda</taxon>
        <taxon>Insecta</taxon>
        <taxon>Pterygota</taxon>
        <taxon>Neoptera</taxon>
        <taxon>Polyneoptera</taxon>
        <taxon>Dictyoptera</taxon>
        <taxon>Blattodea</taxon>
        <taxon>Blaberoidea</taxon>
        <taxon>Blaberidae</taxon>
        <taxon>Diplopterinae</taxon>
        <taxon>Diploptera</taxon>
    </lineage>
</organism>
<feature type="transmembrane region" description="Helical" evidence="1">
    <location>
        <begin position="12"/>
        <end position="34"/>
    </location>
</feature>
<feature type="non-terminal residue" evidence="2">
    <location>
        <position position="104"/>
    </location>
</feature>
<keyword evidence="1" id="KW-1133">Transmembrane helix</keyword>